<proteinExistence type="predicted"/>
<gene>
    <name evidence="1" type="ORF">MM171A00660_0017</name>
    <name evidence="2" type="ORF">MM171B00538_0012</name>
</gene>
<protein>
    <submittedName>
        <fullName evidence="1">Uncharacterized protein</fullName>
    </submittedName>
</protein>
<dbReference type="AlphaFoldDB" id="A0A6M3M5E7"/>
<name>A0A6M3M5E7_9ZZZZ</name>
<evidence type="ECO:0000313" key="2">
    <source>
        <dbReference type="EMBL" id="QJB03898.1"/>
    </source>
</evidence>
<dbReference type="EMBL" id="MT143684">
    <property type="protein sequence ID" value="QJB00192.1"/>
    <property type="molecule type" value="Genomic_DNA"/>
</dbReference>
<sequence>MDAKICVVCGLPADGEHHLIAQTLLKTLPRLTPDDIRVIKETKISLCQHHHNLLEEISRIYTHLIRCALEERPYHLSTSLPHRKAKIEIFSEKNRAIAVIVEKLDSIHDILLRLMT</sequence>
<reference evidence="1" key="1">
    <citation type="submission" date="2020-03" db="EMBL/GenBank/DDBJ databases">
        <title>The deep terrestrial virosphere.</title>
        <authorList>
            <person name="Holmfeldt K."/>
            <person name="Nilsson E."/>
            <person name="Simone D."/>
            <person name="Lopez-Fernandez M."/>
            <person name="Wu X."/>
            <person name="de Brujin I."/>
            <person name="Lundin D."/>
            <person name="Andersson A."/>
            <person name="Bertilsson S."/>
            <person name="Dopson M."/>
        </authorList>
    </citation>
    <scope>NUCLEOTIDE SEQUENCE</scope>
    <source>
        <strain evidence="1">MM171A00660</strain>
        <strain evidence="2">MM171B00538</strain>
    </source>
</reference>
<organism evidence="1">
    <name type="scientific">viral metagenome</name>
    <dbReference type="NCBI Taxonomy" id="1070528"/>
    <lineage>
        <taxon>unclassified sequences</taxon>
        <taxon>metagenomes</taxon>
        <taxon>organismal metagenomes</taxon>
    </lineage>
</organism>
<dbReference type="EMBL" id="MT143865">
    <property type="protein sequence ID" value="QJB03898.1"/>
    <property type="molecule type" value="Genomic_DNA"/>
</dbReference>
<evidence type="ECO:0000313" key="1">
    <source>
        <dbReference type="EMBL" id="QJB00192.1"/>
    </source>
</evidence>
<accession>A0A6M3M5E7</accession>